<comment type="caution">
    <text evidence="1">The sequence shown here is derived from an EMBL/GenBank/DDBJ whole genome shotgun (WGS) entry which is preliminary data.</text>
</comment>
<dbReference type="EMBL" id="BBPA01000002">
    <property type="protein sequence ID" value="GAL91371.1"/>
    <property type="molecule type" value="Genomic_DNA"/>
</dbReference>
<evidence type="ECO:0000313" key="2">
    <source>
        <dbReference type="Proteomes" id="UP000030321"/>
    </source>
</evidence>
<proteinExistence type="predicted"/>
<sequence length="40" mass="4397">MNYEVGSGKKKADSCLLPPAFCLLPLAFPNQEVNFARLLT</sequence>
<accession>A0A0A1VQ31</accession>
<evidence type="ECO:0000313" key="1">
    <source>
        <dbReference type="EMBL" id="GAL91371.1"/>
    </source>
</evidence>
<gene>
    <name evidence="1" type="ORF">N44_00740</name>
</gene>
<name>A0A0A1VQ31_MICAE</name>
<dbReference type="Proteomes" id="UP000030321">
    <property type="component" value="Unassembled WGS sequence"/>
</dbReference>
<dbReference type="AlphaFoldDB" id="A0A0A1VQ31"/>
<reference evidence="2" key="1">
    <citation type="journal article" date="2015" name="Genome">
        <title>Whole Genome Sequence of the Non-Microcystin-Producing Microcystis aeruginosa Strain NIES-44.</title>
        <authorList>
            <person name="Okano K."/>
            <person name="Miyata N."/>
            <person name="Ozaki Y."/>
        </authorList>
    </citation>
    <scope>NUCLEOTIDE SEQUENCE [LARGE SCALE GENOMIC DNA]</scope>
    <source>
        <strain evidence="2">NIES-44</strain>
    </source>
</reference>
<protein>
    <submittedName>
        <fullName evidence="1">Uncharacterized protein</fullName>
    </submittedName>
</protein>
<organism evidence="1 2">
    <name type="scientific">Microcystis aeruginosa NIES-44</name>
    <dbReference type="NCBI Taxonomy" id="449439"/>
    <lineage>
        <taxon>Bacteria</taxon>
        <taxon>Bacillati</taxon>
        <taxon>Cyanobacteriota</taxon>
        <taxon>Cyanophyceae</taxon>
        <taxon>Oscillatoriophycideae</taxon>
        <taxon>Chroococcales</taxon>
        <taxon>Microcystaceae</taxon>
        <taxon>Microcystis</taxon>
    </lineage>
</organism>